<protein>
    <submittedName>
        <fullName evidence="1">Uncharacterized protein</fullName>
    </submittedName>
</protein>
<comment type="caution">
    <text evidence="1">The sequence shown here is derived from an EMBL/GenBank/DDBJ whole genome shotgun (WGS) entry which is preliminary data.</text>
</comment>
<reference evidence="1 2" key="1">
    <citation type="journal article" date="2014" name="Agronomy (Basel)">
        <title>A Draft Genome Sequence for Ensete ventricosum, the Drought-Tolerant Tree Against Hunger.</title>
        <authorList>
            <person name="Harrison J."/>
            <person name="Moore K.A."/>
            <person name="Paszkiewicz K."/>
            <person name="Jones T."/>
            <person name="Grant M."/>
            <person name="Ambacheew D."/>
            <person name="Muzemil S."/>
            <person name="Studholme D.J."/>
        </authorList>
    </citation>
    <scope>NUCLEOTIDE SEQUENCE [LARGE SCALE GENOMIC DNA]</scope>
</reference>
<dbReference type="EMBL" id="AMZH03006655">
    <property type="protein sequence ID" value="RRT63280.1"/>
    <property type="molecule type" value="Genomic_DNA"/>
</dbReference>
<dbReference type="Proteomes" id="UP000287651">
    <property type="component" value="Unassembled WGS sequence"/>
</dbReference>
<organism evidence="1 2">
    <name type="scientific">Ensete ventricosum</name>
    <name type="common">Abyssinian banana</name>
    <name type="synonym">Musa ensete</name>
    <dbReference type="NCBI Taxonomy" id="4639"/>
    <lineage>
        <taxon>Eukaryota</taxon>
        <taxon>Viridiplantae</taxon>
        <taxon>Streptophyta</taxon>
        <taxon>Embryophyta</taxon>
        <taxon>Tracheophyta</taxon>
        <taxon>Spermatophyta</taxon>
        <taxon>Magnoliopsida</taxon>
        <taxon>Liliopsida</taxon>
        <taxon>Zingiberales</taxon>
        <taxon>Musaceae</taxon>
        <taxon>Ensete</taxon>
    </lineage>
</organism>
<proteinExistence type="predicted"/>
<evidence type="ECO:0000313" key="2">
    <source>
        <dbReference type="Proteomes" id="UP000287651"/>
    </source>
</evidence>
<evidence type="ECO:0000313" key="1">
    <source>
        <dbReference type="EMBL" id="RRT63280.1"/>
    </source>
</evidence>
<name>A0A426ZH18_ENSVE</name>
<sequence length="86" mass="9838">MICENRARKSKGGAQWQLLIVWSLIRIPWHSIGSFVEWGISIGRSNLIRSCLEKRSDERAICYLSLSFRNHLSVPFSLPFSSGTSR</sequence>
<accession>A0A426ZH18</accession>
<gene>
    <name evidence="1" type="ORF">B296_00033073</name>
</gene>
<dbReference type="AlphaFoldDB" id="A0A426ZH18"/>